<accession>A0ABR7CNX0</accession>
<feature type="signal peptide" evidence="6">
    <location>
        <begin position="1"/>
        <end position="22"/>
    </location>
</feature>
<dbReference type="PANTHER" id="PTHR30026">
    <property type="entry name" value="OUTER MEMBRANE PROTEIN TOLC"/>
    <property type="match status" value="1"/>
</dbReference>
<evidence type="ECO:0000256" key="1">
    <source>
        <dbReference type="ARBA" id="ARBA00004442"/>
    </source>
</evidence>
<evidence type="ECO:0000256" key="5">
    <source>
        <dbReference type="ARBA" id="ARBA00023237"/>
    </source>
</evidence>
<dbReference type="EMBL" id="JACOOK010000005">
    <property type="protein sequence ID" value="MBC5617364.1"/>
    <property type="molecule type" value="Genomic_DNA"/>
</dbReference>
<proteinExistence type="predicted"/>
<comment type="subcellular location">
    <subcellularLocation>
        <location evidence="1">Cell outer membrane</location>
    </subcellularLocation>
</comment>
<evidence type="ECO:0000313" key="8">
    <source>
        <dbReference type="Proteomes" id="UP000636891"/>
    </source>
</evidence>
<keyword evidence="8" id="KW-1185">Reference proteome</keyword>
<dbReference type="Gene3D" id="1.20.1600.10">
    <property type="entry name" value="Outer membrane efflux proteins (OEP)"/>
    <property type="match status" value="1"/>
</dbReference>
<evidence type="ECO:0000256" key="3">
    <source>
        <dbReference type="ARBA" id="ARBA00022692"/>
    </source>
</evidence>
<keyword evidence="2" id="KW-1134">Transmembrane beta strand</keyword>
<evidence type="ECO:0000256" key="6">
    <source>
        <dbReference type="SAM" id="SignalP"/>
    </source>
</evidence>
<evidence type="ECO:0000256" key="4">
    <source>
        <dbReference type="ARBA" id="ARBA00023136"/>
    </source>
</evidence>
<name>A0ABR7CNX0_9BACT</name>
<evidence type="ECO:0000313" key="7">
    <source>
        <dbReference type="EMBL" id="MBC5617364.1"/>
    </source>
</evidence>
<reference evidence="7 8" key="1">
    <citation type="submission" date="2020-08" db="EMBL/GenBank/DDBJ databases">
        <title>Genome public.</title>
        <authorList>
            <person name="Liu C."/>
            <person name="Sun Q."/>
        </authorList>
    </citation>
    <scope>NUCLEOTIDE SEQUENCE [LARGE SCALE GENOMIC DNA]</scope>
    <source>
        <strain evidence="7 8">New-7</strain>
    </source>
</reference>
<comment type="caution">
    <text evidence="7">The sequence shown here is derived from an EMBL/GenBank/DDBJ whole genome shotgun (WGS) entry which is preliminary data.</text>
</comment>
<dbReference type="Proteomes" id="UP000636891">
    <property type="component" value="Unassembled WGS sequence"/>
</dbReference>
<dbReference type="RefSeq" id="WP_172970812.1">
    <property type="nucleotide sequence ID" value="NZ_JACOOK010000005.1"/>
</dbReference>
<dbReference type="SUPFAM" id="SSF56954">
    <property type="entry name" value="Outer membrane efflux proteins (OEP)"/>
    <property type="match status" value="1"/>
</dbReference>
<evidence type="ECO:0000256" key="2">
    <source>
        <dbReference type="ARBA" id="ARBA00022452"/>
    </source>
</evidence>
<organism evidence="7 8">
    <name type="scientific">Alistipes hominis</name>
    <dbReference type="NCBI Taxonomy" id="2763015"/>
    <lineage>
        <taxon>Bacteria</taxon>
        <taxon>Pseudomonadati</taxon>
        <taxon>Bacteroidota</taxon>
        <taxon>Bacteroidia</taxon>
        <taxon>Bacteroidales</taxon>
        <taxon>Rikenellaceae</taxon>
        <taxon>Alistipes</taxon>
    </lineage>
</organism>
<feature type="chain" id="PRO_5047327012" evidence="6">
    <location>
        <begin position="23"/>
        <end position="268"/>
    </location>
</feature>
<keyword evidence="4" id="KW-0472">Membrane</keyword>
<dbReference type="PANTHER" id="PTHR30026:SF20">
    <property type="entry name" value="OUTER MEMBRANE PROTEIN TOLC"/>
    <property type="match status" value="1"/>
</dbReference>
<keyword evidence="6" id="KW-0732">Signal</keyword>
<protein>
    <submittedName>
        <fullName evidence="7">TolC family protein</fullName>
    </submittedName>
</protein>
<dbReference type="InterPro" id="IPR051906">
    <property type="entry name" value="TolC-like"/>
</dbReference>
<keyword evidence="5" id="KW-0998">Cell outer membrane</keyword>
<sequence length="268" mass="29880">MSKRVSGLIALTAILCCGAVTAQQPDSLDGAVPASAAATDTIDDLAGFGPSGYELGKVVLPSLEQLYANAEQNPGVLALEKQKEFEELQLKREKRNFLSFLNVNANYYYGNGTMSSHLYDESGMPIPQNYSRQSQSNYNLGASVSIPLEKLFDLRGSVKRQRKQVEKVEYERQSAIEERRVTIATIYSKVLSYMPILKATTEKRVFADAQYAISQNDFINSKIGASEINVEKERQIKAITEYENVRSELYGLLLQLEILSNTEIISKK</sequence>
<keyword evidence="3" id="KW-0812">Transmembrane</keyword>
<gene>
    <name evidence="7" type="ORF">H8S08_10105</name>
</gene>